<keyword evidence="2" id="KW-1185">Reference proteome</keyword>
<reference evidence="1 2" key="1">
    <citation type="submission" date="2013-02" db="EMBL/GenBank/DDBJ databases">
        <title>A novel strain isolated from Lonar lake, Maharashtra, India.</title>
        <authorList>
            <person name="Singh A."/>
        </authorList>
    </citation>
    <scope>NUCLEOTIDE SEQUENCE [LARGE SCALE GENOMIC DNA]</scope>
    <source>
        <strain evidence="1 2">AK24</strain>
    </source>
</reference>
<dbReference type="Proteomes" id="UP000013909">
    <property type="component" value="Unassembled WGS sequence"/>
</dbReference>
<sequence length="37" mass="4104">MKTGGFFSVCFAGYQVECVEGRQTNGWTKFSEPKLIG</sequence>
<organism evidence="1 2">
    <name type="scientific">Lunatimonas lonarensis</name>
    <dbReference type="NCBI Taxonomy" id="1232681"/>
    <lineage>
        <taxon>Bacteria</taxon>
        <taxon>Pseudomonadati</taxon>
        <taxon>Bacteroidota</taxon>
        <taxon>Cytophagia</taxon>
        <taxon>Cytophagales</taxon>
        <taxon>Cyclobacteriaceae</taxon>
    </lineage>
</organism>
<evidence type="ECO:0000313" key="2">
    <source>
        <dbReference type="Proteomes" id="UP000013909"/>
    </source>
</evidence>
<gene>
    <name evidence="1" type="ORF">ADIS_2481</name>
</gene>
<dbReference type="AlphaFoldDB" id="R7ZSG9"/>
<evidence type="ECO:0000313" key="1">
    <source>
        <dbReference type="EMBL" id="EON77032.1"/>
    </source>
</evidence>
<accession>R7ZSG9</accession>
<dbReference type="STRING" id="1232681.ADIS_2481"/>
<proteinExistence type="predicted"/>
<protein>
    <submittedName>
        <fullName evidence="1">Uncharacterized protein</fullName>
    </submittedName>
</protein>
<comment type="caution">
    <text evidence="1">The sequence shown here is derived from an EMBL/GenBank/DDBJ whole genome shotgun (WGS) entry which is preliminary data.</text>
</comment>
<dbReference type="EMBL" id="AQHR01000068">
    <property type="protein sequence ID" value="EON77032.1"/>
    <property type="molecule type" value="Genomic_DNA"/>
</dbReference>
<name>R7ZSG9_9BACT</name>